<evidence type="ECO:0000313" key="2">
    <source>
        <dbReference type="Proteomes" id="UP000182902"/>
    </source>
</evidence>
<accession>A0A1H3KF14</accession>
<gene>
    <name evidence="1" type="ORF">SAMN05216247_10468</name>
</gene>
<dbReference type="EMBL" id="FNOX01000004">
    <property type="protein sequence ID" value="SDY50405.1"/>
    <property type="molecule type" value="Genomic_DNA"/>
</dbReference>
<evidence type="ECO:0000313" key="1">
    <source>
        <dbReference type="EMBL" id="SDY50405.1"/>
    </source>
</evidence>
<name>A0A1H3KF14_9PSED</name>
<dbReference type="Proteomes" id="UP000182902">
    <property type="component" value="Unassembled WGS sequence"/>
</dbReference>
<organism evidence="1 2">
    <name type="scientific">Pseudomonas salomonii</name>
    <dbReference type="NCBI Taxonomy" id="191391"/>
    <lineage>
        <taxon>Bacteria</taxon>
        <taxon>Pseudomonadati</taxon>
        <taxon>Pseudomonadota</taxon>
        <taxon>Gammaproteobacteria</taxon>
        <taxon>Pseudomonadales</taxon>
        <taxon>Pseudomonadaceae</taxon>
        <taxon>Pseudomonas</taxon>
    </lineage>
</organism>
<dbReference type="RefSeq" id="WP_069786719.1">
    <property type="nucleotide sequence ID" value="NZ_FNOX01000004.1"/>
</dbReference>
<dbReference type="AlphaFoldDB" id="A0A1H3KF14"/>
<proteinExistence type="predicted"/>
<sequence>MQNELKSAIRFNDFVAYFGPRGVVAMAWWLGAIHAAQIRKDHNSFPFIQINGAADRGKSLILDYLQKLTGQVPYAYSLAYPTPAARARSVLSAENRVVICENEGEFNQKFDWDELKPLYNGEFSIRSEGVMAEHHTFKGALTITANHPVQCSDAVASRMVTINFSDESPHATRVRPEAITDVSADKAIAFGIKVAQSEDWVTSSLERLLPRYQGQLTQTYGDGLSPRTAKNCAQMLALLDLLCTLLSIPDALRNEAVKVMHDIASESIPF</sequence>
<protein>
    <submittedName>
        <fullName evidence="1">Uncharacterized protein</fullName>
    </submittedName>
</protein>
<reference evidence="1 2" key="1">
    <citation type="submission" date="2016-10" db="EMBL/GenBank/DDBJ databases">
        <authorList>
            <person name="de Groot N.N."/>
        </authorList>
    </citation>
    <scope>NUCLEOTIDE SEQUENCE [LARGE SCALE GENOMIC DNA]</scope>
    <source>
        <strain evidence="1 2">ICMP 14252</strain>
    </source>
</reference>